<gene>
    <name evidence="2" type="ORF">NDU88_004754</name>
</gene>
<name>A0AAV7QFP9_PLEWA</name>
<reference evidence="2" key="1">
    <citation type="journal article" date="2022" name="bioRxiv">
        <title>Sequencing and chromosome-scale assembly of the giantPleurodeles waltlgenome.</title>
        <authorList>
            <person name="Brown T."/>
            <person name="Elewa A."/>
            <person name="Iarovenko S."/>
            <person name="Subramanian E."/>
            <person name="Araus A.J."/>
            <person name="Petzold A."/>
            <person name="Susuki M."/>
            <person name="Suzuki K.-i.T."/>
            <person name="Hayashi T."/>
            <person name="Toyoda A."/>
            <person name="Oliveira C."/>
            <person name="Osipova E."/>
            <person name="Leigh N.D."/>
            <person name="Simon A."/>
            <person name="Yun M.H."/>
        </authorList>
    </citation>
    <scope>NUCLEOTIDE SEQUENCE</scope>
    <source>
        <strain evidence="2">20211129_DDA</strain>
        <tissue evidence="2">Liver</tissue>
    </source>
</reference>
<evidence type="ECO:0000313" key="2">
    <source>
        <dbReference type="EMBL" id="KAJ1138367.1"/>
    </source>
</evidence>
<accession>A0AAV7QFP9</accession>
<protein>
    <submittedName>
        <fullName evidence="2">Uncharacterized protein</fullName>
    </submittedName>
</protein>
<proteinExistence type="predicted"/>
<dbReference type="EMBL" id="JANPWB010000010">
    <property type="protein sequence ID" value="KAJ1138367.1"/>
    <property type="molecule type" value="Genomic_DNA"/>
</dbReference>
<evidence type="ECO:0000313" key="3">
    <source>
        <dbReference type="Proteomes" id="UP001066276"/>
    </source>
</evidence>
<organism evidence="2 3">
    <name type="scientific">Pleurodeles waltl</name>
    <name type="common">Iberian ribbed newt</name>
    <dbReference type="NCBI Taxonomy" id="8319"/>
    <lineage>
        <taxon>Eukaryota</taxon>
        <taxon>Metazoa</taxon>
        <taxon>Chordata</taxon>
        <taxon>Craniata</taxon>
        <taxon>Vertebrata</taxon>
        <taxon>Euteleostomi</taxon>
        <taxon>Amphibia</taxon>
        <taxon>Batrachia</taxon>
        <taxon>Caudata</taxon>
        <taxon>Salamandroidea</taxon>
        <taxon>Salamandridae</taxon>
        <taxon>Pleurodelinae</taxon>
        <taxon>Pleurodeles</taxon>
    </lineage>
</organism>
<dbReference type="AlphaFoldDB" id="A0AAV7QFP9"/>
<comment type="caution">
    <text evidence="2">The sequence shown here is derived from an EMBL/GenBank/DDBJ whole genome shotgun (WGS) entry which is preliminary data.</text>
</comment>
<feature type="region of interest" description="Disordered" evidence="1">
    <location>
        <begin position="1"/>
        <end position="51"/>
    </location>
</feature>
<evidence type="ECO:0000256" key="1">
    <source>
        <dbReference type="SAM" id="MobiDB-lite"/>
    </source>
</evidence>
<dbReference type="Proteomes" id="UP001066276">
    <property type="component" value="Chromosome 6"/>
</dbReference>
<keyword evidence="3" id="KW-1185">Reference proteome</keyword>
<feature type="compositionally biased region" description="Basic and acidic residues" evidence="1">
    <location>
        <begin position="1"/>
        <end position="46"/>
    </location>
</feature>
<sequence length="116" mass="12993">MRASERRREEEESKEDHRESGQEEKEDCGKCLKNSDEPSESKDQHCRTSTLQVAHVTSRIFSEAGTGGRGFGNTENPATLWGERGLGKYGPAVDGSNVEAVRGGRQIYRLHTEHYL</sequence>